<feature type="transmembrane region" description="Helical" evidence="2">
    <location>
        <begin position="138"/>
        <end position="156"/>
    </location>
</feature>
<feature type="compositionally biased region" description="Acidic residues" evidence="1">
    <location>
        <begin position="38"/>
        <end position="50"/>
    </location>
</feature>
<dbReference type="Proteomes" id="UP001597085">
    <property type="component" value="Unassembled WGS sequence"/>
</dbReference>
<keyword evidence="2" id="KW-0812">Transmembrane</keyword>
<evidence type="ECO:0000256" key="2">
    <source>
        <dbReference type="SAM" id="Phobius"/>
    </source>
</evidence>
<protein>
    <submittedName>
        <fullName evidence="3">Nramp family divalent metal transporter</fullName>
    </submittedName>
</protein>
<feature type="transmembrane region" description="Helical" evidence="2">
    <location>
        <begin position="284"/>
        <end position="307"/>
    </location>
</feature>
<evidence type="ECO:0000313" key="3">
    <source>
        <dbReference type="EMBL" id="MFD1600057.1"/>
    </source>
</evidence>
<feature type="transmembrane region" description="Helical" evidence="2">
    <location>
        <begin position="408"/>
        <end position="429"/>
    </location>
</feature>
<evidence type="ECO:0000256" key="1">
    <source>
        <dbReference type="SAM" id="MobiDB-lite"/>
    </source>
</evidence>
<dbReference type="RefSeq" id="WP_256421110.1">
    <property type="nucleotide sequence ID" value="NZ_JANHDI010000006.1"/>
</dbReference>
<keyword evidence="4" id="KW-1185">Reference proteome</keyword>
<feature type="transmembrane region" description="Helical" evidence="2">
    <location>
        <begin position="168"/>
        <end position="190"/>
    </location>
</feature>
<feature type="transmembrane region" description="Helical" evidence="2">
    <location>
        <begin position="499"/>
        <end position="522"/>
    </location>
</feature>
<dbReference type="EMBL" id="JBHUDK010000012">
    <property type="protein sequence ID" value="MFD1600057.1"/>
    <property type="molecule type" value="Genomic_DNA"/>
</dbReference>
<feature type="transmembrane region" description="Helical" evidence="2">
    <location>
        <begin position="564"/>
        <end position="583"/>
    </location>
</feature>
<sequence>MDPDPSDDERSAAPTGGDPSRWGDSGSDTFANAGGETAADDEAAPGEDDYGAAGEETADGQGGPGPDRDGADPGSGPAATSDGDDVYAPEVEGRQYRGTWYLPLRYDELKRAGDTDDHPDRGEGGAFRLTDLPRVPRVGHIVGPSAIMLGASLGSGETLFWPVLSSQYGWTLLWAFAVGVLTQFVINTELQRWTLATGESVFRAFARVANYWPWLFLAGGLISLGWPGWAAGAARVGTTALGLSGPVSLLGTSLATWKLVAVGLMVLIWLSYQVSSVMYTAVEVFQIGLLFVSIVAAVLLVAVSGSWIEFADLPTAAGSIGTLPADLGIAVFLGGLAFAGAGGYLNLSQSLWAREKGYGMGNYQGRVKNPFHGEDPEPIERDGFSFPPTTTNLKRWREWWRVVQLEHLLTFVVGLFVVAPALMSVAIRYAPGTTSDALQMWLTDVAPALGPIGTVLVFLVLFVALFTTEYAIVESFVRNSVDAIYEAYGREAGWDLETLFWRVLTGFCLWGIVIILVFTSPFEGREPFFFLVVGAAMSGVMMWPYTALVLVMNTTRLPEHLQPGWARVVALWWASGFYGYFSVLLVADTLVEFGLAGFDAAPLVAGSGVGGYALWVVFLVVQSYAVAVSAGAKRRAEGTVENAELAAGRFS</sequence>
<feature type="transmembrane region" description="Helical" evidence="2">
    <location>
        <begin position="249"/>
        <end position="272"/>
    </location>
</feature>
<feature type="transmembrane region" description="Helical" evidence="2">
    <location>
        <begin position="449"/>
        <end position="472"/>
    </location>
</feature>
<dbReference type="NCBIfam" id="NF037982">
    <property type="entry name" value="Nramp_1"/>
    <property type="match status" value="1"/>
</dbReference>
<dbReference type="AlphaFoldDB" id="A0ABD6CQH9"/>
<keyword evidence="2" id="KW-1133">Transmembrane helix</keyword>
<keyword evidence="2" id="KW-0472">Membrane</keyword>
<feature type="transmembrane region" description="Helical" evidence="2">
    <location>
        <begin position="528"/>
        <end position="552"/>
    </location>
</feature>
<name>A0ABD6CQH9_9EURY</name>
<accession>A0ABD6CQH9</accession>
<reference evidence="3 4" key="1">
    <citation type="journal article" date="2019" name="Int. J. Syst. Evol. Microbiol.">
        <title>The Global Catalogue of Microorganisms (GCM) 10K type strain sequencing project: providing services to taxonomists for standard genome sequencing and annotation.</title>
        <authorList>
            <consortium name="The Broad Institute Genomics Platform"/>
            <consortium name="The Broad Institute Genome Sequencing Center for Infectious Disease"/>
            <person name="Wu L."/>
            <person name="Ma J."/>
        </authorList>
    </citation>
    <scope>NUCLEOTIDE SEQUENCE [LARGE SCALE GENOMIC DNA]</scope>
    <source>
        <strain evidence="3 4">CGMCC 1.12121</strain>
    </source>
</reference>
<feature type="transmembrane region" description="Helical" evidence="2">
    <location>
        <begin position="327"/>
        <end position="347"/>
    </location>
</feature>
<gene>
    <name evidence="3" type="ORF">ACFSBX_13920</name>
</gene>
<proteinExistence type="predicted"/>
<feature type="region of interest" description="Disordered" evidence="1">
    <location>
        <begin position="1"/>
        <end position="92"/>
    </location>
</feature>
<organism evidence="3 4">
    <name type="scientific">Halobellus rarus</name>
    <dbReference type="NCBI Taxonomy" id="1126237"/>
    <lineage>
        <taxon>Archaea</taxon>
        <taxon>Methanobacteriati</taxon>
        <taxon>Methanobacteriota</taxon>
        <taxon>Stenosarchaea group</taxon>
        <taxon>Halobacteria</taxon>
        <taxon>Halobacteriales</taxon>
        <taxon>Haloferacaceae</taxon>
        <taxon>Halobellus</taxon>
    </lineage>
</organism>
<comment type="caution">
    <text evidence="3">The sequence shown here is derived from an EMBL/GenBank/DDBJ whole genome shotgun (WGS) entry which is preliminary data.</text>
</comment>
<feature type="transmembrane region" description="Helical" evidence="2">
    <location>
        <begin position="603"/>
        <end position="627"/>
    </location>
</feature>
<feature type="transmembrane region" description="Helical" evidence="2">
    <location>
        <begin position="211"/>
        <end position="229"/>
    </location>
</feature>
<evidence type="ECO:0000313" key="4">
    <source>
        <dbReference type="Proteomes" id="UP001597085"/>
    </source>
</evidence>